<accession>A0A0G2FJ27</accession>
<dbReference type="OrthoDB" id="443772at2759"/>
<evidence type="ECO:0000256" key="6">
    <source>
        <dbReference type="SAM" id="Coils"/>
    </source>
</evidence>
<dbReference type="GO" id="GO:0030687">
    <property type="term" value="C:preribosome, large subunit precursor"/>
    <property type="evidence" value="ECO:0007669"/>
    <property type="project" value="EnsemblFungi"/>
</dbReference>
<evidence type="ECO:0000256" key="1">
    <source>
        <dbReference type="ARBA" id="ARBA00004604"/>
    </source>
</evidence>
<keyword evidence="4 6" id="KW-0175">Coiled coil</keyword>
<comment type="similarity">
    <text evidence="2">Belongs to the EBP2 family.</text>
</comment>
<feature type="compositionally biased region" description="Basic residues" evidence="7">
    <location>
        <begin position="26"/>
        <end position="42"/>
    </location>
</feature>
<feature type="coiled-coil region" evidence="6">
    <location>
        <begin position="218"/>
        <end position="245"/>
    </location>
</feature>
<dbReference type="EMBL" id="LCUC01000207">
    <property type="protein sequence ID" value="KKY34372.1"/>
    <property type="molecule type" value="Genomic_DNA"/>
</dbReference>
<dbReference type="GO" id="GO:0034399">
    <property type="term" value="C:nuclear periphery"/>
    <property type="evidence" value="ECO:0007669"/>
    <property type="project" value="EnsemblFungi"/>
</dbReference>
<comment type="caution">
    <text evidence="8">The sequence shown here is derived from an EMBL/GenBank/DDBJ whole genome shotgun (WGS) entry which is preliminary data.</text>
</comment>
<protein>
    <submittedName>
        <fullName evidence="8">Putative rrna processing protein</fullName>
    </submittedName>
</protein>
<reference evidence="8 9" key="1">
    <citation type="submission" date="2015-05" db="EMBL/GenBank/DDBJ databases">
        <title>Distinctive expansion of gene families associated with plant cell wall degradation and secondary metabolism in the genomes of grapevine trunk pathogens.</title>
        <authorList>
            <person name="Lawrence D.P."/>
            <person name="Travadon R."/>
            <person name="Rolshausen P.E."/>
            <person name="Baumgartner K."/>
        </authorList>
    </citation>
    <scope>NUCLEOTIDE SEQUENCE [LARGE SCALE GENOMIC DNA]</scope>
    <source>
        <strain evidence="8">DA912</strain>
    </source>
</reference>
<proteinExistence type="inferred from homology"/>
<feature type="compositionally biased region" description="Acidic residues" evidence="7">
    <location>
        <begin position="47"/>
        <end position="67"/>
    </location>
</feature>
<dbReference type="Pfam" id="PF05890">
    <property type="entry name" value="Ebp2"/>
    <property type="match status" value="1"/>
</dbReference>
<evidence type="ECO:0000256" key="5">
    <source>
        <dbReference type="ARBA" id="ARBA00023242"/>
    </source>
</evidence>
<dbReference type="GO" id="GO:0000280">
    <property type="term" value="P:nuclear division"/>
    <property type="evidence" value="ECO:0007669"/>
    <property type="project" value="EnsemblFungi"/>
</dbReference>
<evidence type="ECO:0000313" key="9">
    <source>
        <dbReference type="Proteomes" id="UP000034680"/>
    </source>
</evidence>
<keyword evidence="5" id="KW-0539">Nucleus</keyword>
<dbReference type="GO" id="GO:0006364">
    <property type="term" value="P:rRNA processing"/>
    <property type="evidence" value="ECO:0007669"/>
    <property type="project" value="EnsemblFungi"/>
</dbReference>
<evidence type="ECO:0000256" key="4">
    <source>
        <dbReference type="ARBA" id="ARBA00023054"/>
    </source>
</evidence>
<name>A0A0G2FJ27_9PEZI</name>
<feature type="compositionally biased region" description="Basic residues" evidence="7">
    <location>
        <begin position="116"/>
        <end position="131"/>
    </location>
</feature>
<dbReference type="AlphaFoldDB" id="A0A0G2FJ27"/>
<feature type="region of interest" description="Disordered" evidence="7">
    <location>
        <begin position="321"/>
        <end position="430"/>
    </location>
</feature>
<feature type="region of interest" description="Disordered" evidence="7">
    <location>
        <begin position="21"/>
        <end position="165"/>
    </location>
</feature>
<feature type="compositionally biased region" description="Basic and acidic residues" evidence="7">
    <location>
        <begin position="347"/>
        <end position="359"/>
    </location>
</feature>
<evidence type="ECO:0000256" key="2">
    <source>
        <dbReference type="ARBA" id="ARBA00007336"/>
    </source>
</evidence>
<dbReference type="PANTHER" id="PTHR13028">
    <property type="entry name" value="RRNA PROCESSING PROTEIN EBNA1-BINDING PROTEIN-RELATED"/>
    <property type="match status" value="1"/>
</dbReference>
<gene>
    <name evidence="8" type="ORF">UCDDA912_g05621</name>
</gene>
<evidence type="ECO:0000256" key="7">
    <source>
        <dbReference type="SAM" id="MobiDB-lite"/>
    </source>
</evidence>
<feature type="compositionally biased region" description="Acidic residues" evidence="7">
    <location>
        <begin position="100"/>
        <end position="110"/>
    </location>
</feature>
<dbReference type="PANTHER" id="PTHR13028:SF0">
    <property type="entry name" value="RRNA-PROCESSING PROTEIN EBP2-RELATED"/>
    <property type="match status" value="1"/>
</dbReference>
<dbReference type="InterPro" id="IPR008610">
    <property type="entry name" value="Ebp2"/>
</dbReference>
<keyword evidence="9" id="KW-1185">Reference proteome</keyword>
<keyword evidence="3" id="KW-0690">Ribosome biogenesis</keyword>
<dbReference type="STRING" id="1214573.A0A0G2FJ27"/>
<evidence type="ECO:0000313" key="8">
    <source>
        <dbReference type="EMBL" id="KKY34372.1"/>
    </source>
</evidence>
<dbReference type="GO" id="GO:0005730">
    <property type="term" value="C:nucleolus"/>
    <property type="evidence" value="ECO:0007669"/>
    <property type="project" value="UniProtKB-SubCell"/>
</dbReference>
<dbReference type="GO" id="GO:0042802">
    <property type="term" value="F:identical protein binding"/>
    <property type="evidence" value="ECO:0007669"/>
    <property type="project" value="EnsemblFungi"/>
</dbReference>
<dbReference type="GO" id="GO:0042273">
    <property type="term" value="P:ribosomal large subunit biogenesis"/>
    <property type="evidence" value="ECO:0007669"/>
    <property type="project" value="EnsemblFungi"/>
</dbReference>
<feature type="compositionally biased region" description="Acidic residues" evidence="7">
    <location>
        <begin position="75"/>
        <end position="88"/>
    </location>
</feature>
<comment type="subcellular location">
    <subcellularLocation>
        <location evidence="1">Nucleus</location>
        <location evidence="1">Nucleolus</location>
    </subcellularLocation>
</comment>
<reference evidence="8 9" key="2">
    <citation type="submission" date="2015-05" db="EMBL/GenBank/DDBJ databases">
        <authorList>
            <person name="Morales-Cruz A."/>
            <person name="Amrine K.C."/>
            <person name="Cantu D."/>
        </authorList>
    </citation>
    <scope>NUCLEOTIDE SEQUENCE [LARGE SCALE GENOMIC DNA]</scope>
    <source>
        <strain evidence="8">DA912</strain>
    </source>
</reference>
<feature type="compositionally biased region" description="Basic residues" evidence="7">
    <location>
        <begin position="403"/>
        <end position="430"/>
    </location>
</feature>
<dbReference type="Proteomes" id="UP000034680">
    <property type="component" value="Unassembled WGS sequence"/>
</dbReference>
<feature type="compositionally biased region" description="Acidic residues" evidence="7">
    <location>
        <begin position="137"/>
        <end position="165"/>
    </location>
</feature>
<sequence>MAPRSKLKVALAAEKGLTDKKVKQIKDKKKHKAVIKDKRKKGLLPEKEEEEERNWEDEDDSEGEDGEGLLNVEAEGSDEDEEDDESVYEEASAAAILNESDTDSESEVDMEEKIQRKPKSILKKTENRRKQRLAEANENDDEESEEEESDIALSDLEDLPEEERDDLLVKTKLSINNQPALLAAVKRISIPKDSSTSFTTHQTVVSSEPTESKIEDIADDLQRELQLYSQSLEAAKKARALLQAEGLPFSRPKDYFAEMIKDDGHMEKVKAKLIEEATAKKASAEARKLRDLKKFGKQVQVAKLQERHKEKRETLEKIKALKKKRAENGGDLDTNEADLFDVGVDNELNKPGKRGRPEQGSRTPNHKRAKKDAKFGFGGKKRYSKSGTAESSGDVSGFSAKGMKGKGGPKKIMKTARLGKAKRKTMAGKR</sequence>
<evidence type="ECO:0000256" key="3">
    <source>
        <dbReference type="ARBA" id="ARBA00022517"/>
    </source>
</evidence>
<feature type="compositionally biased region" description="Polar residues" evidence="7">
    <location>
        <begin position="385"/>
        <end position="394"/>
    </location>
</feature>
<organism evidence="8 9">
    <name type="scientific">Diaporthe ampelina</name>
    <dbReference type="NCBI Taxonomy" id="1214573"/>
    <lineage>
        <taxon>Eukaryota</taxon>
        <taxon>Fungi</taxon>
        <taxon>Dikarya</taxon>
        <taxon>Ascomycota</taxon>
        <taxon>Pezizomycotina</taxon>
        <taxon>Sordariomycetes</taxon>
        <taxon>Sordariomycetidae</taxon>
        <taxon>Diaporthales</taxon>
        <taxon>Diaporthaceae</taxon>
        <taxon>Diaporthe</taxon>
    </lineage>
</organism>